<feature type="compositionally biased region" description="Polar residues" evidence="1">
    <location>
        <begin position="35"/>
        <end position="57"/>
    </location>
</feature>
<protein>
    <recommendedName>
        <fullName evidence="4">Flagellar protein FliL</fullName>
    </recommendedName>
</protein>
<dbReference type="EMBL" id="BSFH01000087">
    <property type="protein sequence ID" value="GLK65396.1"/>
    <property type="molecule type" value="Genomic_DNA"/>
</dbReference>
<sequence>MKKLLLILLPVLAFVGGAISGDIFGEPKPADETRTQGTATEQADAASQTGKGESSSTTKDDTLGWFRFPTQFFVPVLRNGSPTAVMILSLGIETPASAQAEIEAQELRLRDSLLNALMIEANTGAFDGNFTSEVTLQKLRTSLLAAAQKTAGPNVRRILIEDIGRQEQ</sequence>
<dbReference type="AlphaFoldDB" id="A0AAD3NZG5"/>
<evidence type="ECO:0000256" key="1">
    <source>
        <dbReference type="SAM" id="MobiDB-lite"/>
    </source>
</evidence>
<proteinExistence type="predicted"/>
<reference evidence="2" key="2">
    <citation type="submission" date="2023-01" db="EMBL/GenBank/DDBJ databases">
        <authorList>
            <person name="Sun Q."/>
            <person name="Evtushenko L."/>
        </authorList>
    </citation>
    <scope>NUCLEOTIDE SEQUENCE</scope>
    <source>
        <strain evidence="2">VKM B-2222</strain>
    </source>
</reference>
<dbReference type="RefSeq" id="WP_271180079.1">
    <property type="nucleotide sequence ID" value="NZ_BSFH01000087.1"/>
</dbReference>
<reference evidence="2" key="1">
    <citation type="journal article" date="2014" name="Int. J. Syst. Evol. Microbiol.">
        <title>Complete genome sequence of Corynebacterium casei LMG S-19264T (=DSM 44701T), isolated from a smear-ripened cheese.</title>
        <authorList>
            <consortium name="US DOE Joint Genome Institute (JGI-PGF)"/>
            <person name="Walter F."/>
            <person name="Albersmeier A."/>
            <person name="Kalinowski J."/>
            <person name="Ruckert C."/>
        </authorList>
    </citation>
    <scope>NUCLEOTIDE SEQUENCE</scope>
    <source>
        <strain evidence="2">VKM B-2222</strain>
    </source>
</reference>
<comment type="caution">
    <text evidence="2">The sequence shown here is derived from an EMBL/GenBank/DDBJ whole genome shotgun (WGS) entry which is preliminary data.</text>
</comment>
<keyword evidence="3" id="KW-1185">Reference proteome</keyword>
<evidence type="ECO:0008006" key="4">
    <source>
        <dbReference type="Google" id="ProtNLM"/>
    </source>
</evidence>
<organism evidence="2 3">
    <name type="scientific">Paracoccus kondratievae</name>
    <dbReference type="NCBI Taxonomy" id="135740"/>
    <lineage>
        <taxon>Bacteria</taxon>
        <taxon>Pseudomonadati</taxon>
        <taxon>Pseudomonadota</taxon>
        <taxon>Alphaproteobacteria</taxon>
        <taxon>Rhodobacterales</taxon>
        <taxon>Paracoccaceae</taxon>
        <taxon>Paracoccus</taxon>
    </lineage>
</organism>
<gene>
    <name evidence="2" type="ORF">GCM10017635_28710</name>
</gene>
<feature type="region of interest" description="Disordered" evidence="1">
    <location>
        <begin position="25"/>
        <end position="60"/>
    </location>
</feature>
<dbReference type="Proteomes" id="UP001143349">
    <property type="component" value="Unassembled WGS sequence"/>
</dbReference>
<name>A0AAD3NZG5_9RHOB</name>
<accession>A0AAD3NZG5</accession>
<evidence type="ECO:0000313" key="3">
    <source>
        <dbReference type="Proteomes" id="UP001143349"/>
    </source>
</evidence>
<evidence type="ECO:0000313" key="2">
    <source>
        <dbReference type="EMBL" id="GLK65396.1"/>
    </source>
</evidence>